<dbReference type="InterPro" id="IPR002347">
    <property type="entry name" value="SDR_fam"/>
</dbReference>
<keyword evidence="2" id="KW-0560">Oxidoreductase</keyword>
<comment type="similarity">
    <text evidence="1 3">Belongs to the short-chain dehydrogenases/reductases (SDR) family.</text>
</comment>
<reference evidence="4 5" key="1">
    <citation type="submission" date="2015-12" db="EMBL/GenBank/DDBJ databases">
        <title>Genome sequence of Thalassospira lucentensis MCCC 1A02072.</title>
        <authorList>
            <person name="Lu L."/>
            <person name="Lai Q."/>
            <person name="Shao Z."/>
            <person name="Qian P."/>
        </authorList>
    </citation>
    <scope>NUCLEOTIDE SEQUENCE [LARGE SCALE GENOMIC DNA]</scope>
    <source>
        <strain evidence="4 5">MCCC 1A02072</strain>
    </source>
</reference>
<dbReference type="OrthoDB" id="9795647at2"/>
<dbReference type="PROSITE" id="PS00061">
    <property type="entry name" value="ADH_SHORT"/>
    <property type="match status" value="1"/>
</dbReference>
<evidence type="ECO:0000313" key="4">
    <source>
        <dbReference type="EMBL" id="KZB65673.1"/>
    </source>
</evidence>
<dbReference type="Pfam" id="PF00106">
    <property type="entry name" value="adh_short"/>
    <property type="match status" value="1"/>
</dbReference>
<organism evidence="4 5">
    <name type="scientific">Thalassospira lucentensis</name>
    <dbReference type="NCBI Taxonomy" id="168935"/>
    <lineage>
        <taxon>Bacteria</taxon>
        <taxon>Pseudomonadati</taxon>
        <taxon>Pseudomonadota</taxon>
        <taxon>Alphaproteobacteria</taxon>
        <taxon>Rhodospirillales</taxon>
        <taxon>Thalassospiraceae</taxon>
        <taxon>Thalassospira</taxon>
    </lineage>
</organism>
<evidence type="ECO:0000256" key="1">
    <source>
        <dbReference type="ARBA" id="ARBA00006484"/>
    </source>
</evidence>
<dbReference type="InterPro" id="IPR036291">
    <property type="entry name" value="NAD(P)-bd_dom_sf"/>
</dbReference>
<dbReference type="RefSeq" id="WP_062951061.1">
    <property type="nucleotide sequence ID" value="NZ_LPVY01000008.1"/>
</dbReference>
<dbReference type="EMBL" id="LPVY01000008">
    <property type="protein sequence ID" value="KZB65673.1"/>
    <property type="molecule type" value="Genomic_DNA"/>
</dbReference>
<dbReference type="InterPro" id="IPR020904">
    <property type="entry name" value="Sc_DH/Rdtase_CS"/>
</dbReference>
<dbReference type="GO" id="GO:0016491">
    <property type="term" value="F:oxidoreductase activity"/>
    <property type="evidence" value="ECO:0007669"/>
    <property type="project" value="UniProtKB-KW"/>
</dbReference>
<name>A0A154L6M0_9PROT</name>
<dbReference type="PANTHER" id="PTHR43658">
    <property type="entry name" value="SHORT-CHAIN DEHYDROGENASE/REDUCTASE"/>
    <property type="match status" value="1"/>
</dbReference>
<dbReference type="SUPFAM" id="SSF51735">
    <property type="entry name" value="NAD(P)-binding Rossmann-fold domains"/>
    <property type="match status" value="1"/>
</dbReference>
<evidence type="ECO:0000256" key="3">
    <source>
        <dbReference type="RuleBase" id="RU000363"/>
    </source>
</evidence>
<dbReference type="PRINTS" id="PR00081">
    <property type="entry name" value="GDHRDH"/>
</dbReference>
<evidence type="ECO:0000256" key="2">
    <source>
        <dbReference type="ARBA" id="ARBA00023002"/>
    </source>
</evidence>
<dbReference type="Gene3D" id="3.40.50.720">
    <property type="entry name" value="NAD(P)-binding Rossmann-like Domain"/>
    <property type="match status" value="1"/>
</dbReference>
<evidence type="ECO:0000313" key="5">
    <source>
        <dbReference type="Proteomes" id="UP000076335"/>
    </source>
</evidence>
<sequence>MQVKGSIAIVTGAASGLGAATARVLASAGAKIAAFDLNEAGAKATAAELGGIGYGVDVSNAKSVEDAVSAVIETQGIPSILVNCAGILQGERIVGREGPADLDAFAHVINVNLIGTFNMMRVAATAMSRNEPTEGGERGVIVNTASIAAYEGQIGQAAYSASKGGVAAMTLPAARELARHGIRVVSIAPGMFGTPMVTALPDEMQQALASNIPFPKRLGDPAEYGRLALHICENEMINGETIRIDGAVRLEPK</sequence>
<dbReference type="PRINTS" id="PR00080">
    <property type="entry name" value="SDRFAMILY"/>
</dbReference>
<dbReference type="Proteomes" id="UP000076335">
    <property type="component" value="Unassembled WGS sequence"/>
</dbReference>
<dbReference type="AlphaFoldDB" id="A0A154L6M0"/>
<dbReference type="PANTHER" id="PTHR43658:SF8">
    <property type="entry name" value="17-BETA-HYDROXYSTEROID DEHYDROGENASE 14-RELATED"/>
    <property type="match status" value="1"/>
</dbReference>
<proteinExistence type="inferred from homology"/>
<comment type="caution">
    <text evidence="4">The sequence shown here is derived from an EMBL/GenBank/DDBJ whole genome shotgun (WGS) entry which is preliminary data.</text>
</comment>
<protein>
    <submittedName>
        <fullName evidence="4">3-hydroxy-2-methylbutyryl-CoA dehydrogenase</fullName>
    </submittedName>
</protein>
<gene>
    <name evidence="4" type="ORF">AUP42_17020</name>
</gene>
<accession>A0A154L6M0</accession>
<dbReference type="FunFam" id="3.40.50.720:FF:000215">
    <property type="entry name" value="3-hydroxyacyl-CoA dehydrogenase type-2"/>
    <property type="match status" value="1"/>
</dbReference>